<accession>A0A926V9T7</accession>
<dbReference type="Pfam" id="PF05685">
    <property type="entry name" value="Uma2"/>
    <property type="match status" value="1"/>
</dbReference>
<dbReference type="Gene3D" id="3.90.1570.10">
    <property type="entry name" value="tt1808, chain A"/>
    <property type="match status" value="1"/>
</dbReference>
<evidence type="ECO:0000259" key="1">
    <source>
        <dbReference type="Pfam" id="PF05685"/>
    </source>
</evidence>
<dbReference type="InterPro" id="IPR008538">
    <property type="entry name" value="Uma2"/>
</dbReference>
<dbReference type="SUPFAM" id="SSF52980">
    <property type="entry name" value="Restriction endonuclease-like"/>
    <property type="match status" value="1"/>
</dbReference>
<dbReference type="GO" id="GO:0004519">
    <property type="term" value="F:endonuclease activity"/>
    <property type="evidence" value="ECO:0007669"/>
    <property type="project" value="UniProtKB-KW"/>
</dbReference>
<evidence type="ECO:0000313" key="3">
    <source>
        <dbReference type="Proteomes" id="UP000641646"/>
    </source>
</evidence>
<proteinExistence type="predicted"/>
<dbReference type="EMBL" id="JACJPW010000003">
    <property type="protein sequence ID" value="MBD2179929.1"/>
    <property type="molecule type" value="Genomic_DNA"/>
</dbReference>
<dbReference type="InterPro" id="IPR012296">
    <property type="entry name" value="Nuclease_put_TT1808"/>
</dbReference>
<organism evidence="2 3">
    <name type="scientific">Aerosakkonema funiforme FACHB-1375</name>
    <dbReference type="NCBI Taxonomy" id="2949571"/>
    <lineage>
        <taxon>Bacteria</taxon>
        <taxon>Bacillati</taxon>
        <taxon>Cyanobacteriota</taxon>
        <taxon>Cyanophyceae</taxon>
        <taxon>Oscillatoriophycideae</taxon>
        <taxon>Aerosakkonematales</taxon>
        <taxon>Aerosakkonemataceae</taxon>
        <taxon>Aerosakkonema</taxon>
    </lineage>
</organism>
<reference evidence="2" key="1">
    <citation type="journal article" date="2015" name="ISME J.">
        <title>Draft Genome Sequence of Streptomyces incarnatus NRRL8089, which Produces the Nucleoside Antibiotic Sinefungin.</title>
        <authorList>
            <person name="Oshima K."/>
            <person name="Hattori M."/>
            <person name="Shimizu H."/>
            <person name="Fukuda K."/>
            <person name="Nemoto M."/>
            <person name="Inagaki K."/>
            <person name="Tamura T."/>
        </authorList>
    </citation>
    <scope>NUCLEOTIDE SEQUENCE</scope>
    <source>
        <strain evidence="2">FACHB-1375</strain>
    </source>
</reference>
<keyword evidence="2" id="KW-0255">Endonuclease</keyword>
<dbReference type="InterPro" id="IPR011335">
    <property type="entry name" value="Restrct_endonuc-II-like"/>
</dbReference>
<dbReference type="PANTHER" id="PTHR34107:SF7">
    <property type="entry name" value="SLR2092 PROTEIN"/>
    <property type="match status" value="1"/>
</dbReference>
<feature type="domain" description="Putative restriction endonuclease" evidence="1">
    <location>
        <begin position="12"/>
        <end position="175"/>
    </location>
</feature>
<sequence length="183" mass="20482">MNLTVEDLENLQLILQEKQLDYKLELVDGKIQVMGLSDYISEVIIARLIFLLQSWVLPRQLGYVTGSSAGFRLPNGNLRGPDVSFVSAARLNPLPRSFAEIVPDLMVEVKSASDSIPPLQKKIQMFLELGTQVGILIDPDKLTVTVYRSTGEAIVLTENDMLTIPELFPGWELPISEIWPQVF</sequence>
<dbReference type="Proteomes" id="UP000641646">
    <property type="component" value="Unassembled WGS sequence"/>
</dbReference>
<evidence type="ECO:0000313" key="2">
    <source>
        <dbReference type="EMBL" id="MBD2179929.1"/>
    </source>
</evidence>
<gene>
    <name evidence="2" type="ORF">H6G03_02175</name>
</gene>
<dbReference type="RefSeq" id="WP_190461610.1">
    <property type="nucleotide sequence ID" value="NZ_JACJPW010000003.1"/>
</dbReference>
<dbReference type="CDD" id="cd06260">
    <property type="entry name" value="DUF820-like"/>
    <property type="match status" value="1"/>
</dbReference>
<keyword evidence="3" id="KW-1185">Reference proteome</keyword>
<comment type="caution">
    <text evidence="2">The sequence shown here is derived from an EMBL/GenBank/DDBJ whole genome shotgun (WGS) entry which is preliminary data.</text>
</comment>
<reference evidence="2" key="2">
    <citation type="submission" date="2020-08" db="EMBL/GenBank/DDBJ databases">
        <authorList>
            <person name="Chen M."/>
            <person name="Teng W."/>
            <person name="Zhao L."/>
            <person name="Hu C."/>
            <person name="Zhou Y."/>
            <person name="Han B."/>
            <person name="Song L."/>
            <person name="Shu W."/>
        </authorList>
    </citation>
    <scope>NUCLEOTIDE SEQUENCE</scope>
    <source>
        <strain evidence="2">FACHB-1375</strain>
    </source>
</reference>
<dbReference type="PANTHER" id="PTHR34107">
    <property type="entry name" value="SLL0198 PROTEIN-RELATED"/>
    <property type="match status" value="1"/>
</dbReference>
<protein>
    <submittedName>
        <fullName evidence="2">Uma2 family endonuclease</fullName>
    </submittedName>
</protein>
<keyword evidence="2" id="KW-0378">Hydrolase</keyword>
<name>A0A926V9T7_9CYAN</name>
<dbReference type="AlphaFoldDB" id="A0A926V9T7"/>
<keyword evidence="2" id="KW-0540">Nuclease</keyword>